<protein>
    <recommendedName>
        <fullName evidence="3">Orphan protein</fullName>
    </recommendedName>
</protein>
<name>A0A0F4QSG3_9GAMM</name>
<dbReference type="Proteomes" id="UP000033452">
    <property type="component" value="Unassembled WGS sequence"/>
</dbReference>
<keyword evidence="2" id="KW-1185">Reference proteome</keyword>
<organism evidence="1 2">
    <name type="scientific">Pseudoalteromonas rubra</name>
    <dbReference type="NCBI Taxonomy" id="43658"/>
    <lineage>
        <taxon>Bacteria</taxon>
        <taxon>Pseudomonadati</taxon>
        <taxon>Pseudomonadota</taxon>
        <taxon>Gammaproteobacteria</taxon>
        <taxon>Alteromonadales</taxon>
        <taxon>Pseudoalteromonadaceae</taxon>
        <taxon>Pseudoalteromonas</taxon>
    </lineage>
</organism>
<dbReference type="OrthoDB" id="6301601at2"/>
<evidence type="ECO:0000313" key="1">
    <source>
        <dbReference type="EMBL" id="KJZ10618.1"/>
    </source>
</evidence>
<dbReference type="InterPro" id="IPR045694">
    <property type="entry name" value="DUF6058"/>
</dbReference>
<sequence>MRLTHHLSTHFFSADELCSALGVTSDQLMHWQEMCIFPNASYSLENQIKCSSYLGLYECVEHTDYYPRGAELWGQLLLKHQVEQSSHAYELFQQKYVQVLSKCAQQGLISQDSRFNEDLPEHIQQSWQQFLCSKYGVISQNGLIEEIVYIDLGRALVDALTEDRTASHIPAQHRAELLSALKLLNRALSHHMEHEKPMSMRYKYIESLIAKYDLSIR</sequence>
<dbReference type="PATRIC" id="fig|43658.5.peg.1470"/>
<evidence type="ECO:0000313" key="2">
    <source>
        <dbReference type="Proteomes" id="UP000033452"/>
    </source>
</evidence>
<comment type="caution">
    <text evidence="1">The sequence shown here is derived from an EMBL/GenBank/DDBJ whole genome shotgun (WGS) entry which is preliminary data.</text>
</comment>
<dbReference type="Pfam" id="PF19531">
    <property type="entry name" value="DUF6058"/>
    <property type="match status" value="1"/>
</dbReference>
<dbReference type="AlphaFoldDB" id="A0A0F4QSG3"/>
<accession>A0A0F4QSG3</accession>
<reference evidence="1 2" key="1">
    <citation type="journal article" date="2015" name="BMC Genomics">
        <title>Genome mining reveals unlocked bioactive potential of marine Gram-negative bacteria.</title>
        <authorList>
            <person name="Machado H."/>
            <person name="Sonnenschein E.C."/>
            <person name="Melchiorsen J."/>
            <person name="Gram L."/>
        </authorList>
    </citation>
    <scope>NUCLEOTIDE SEQUENCE [LARGE SCALE GENOMIC DNA]</scope>
    <source>
        <strain evidence="1 2">S2471</strain>
    </source>
</reference>
<dbReference type="EMBL" id="JXYA01000014">
    <property type="protein sequence ID" value="KJZ10618.1"/>
    <property type="molecule type" value="Genomic_DNA"/>
</dbReference>
<proteinExistence type="predicted"/>
<dbReference type="RefSeq" id="WP_046004259.1">
    <property type="nucleotide sequence ID" value="NZ_JXYA01000014.1"/>
</dbReference>
<gene>
    <name evidence="1" type="ORF">TW77_06970</name>
</gene>
<evidence type="ECO:0008006" key="3">
    <source>
        <dbReference type="Google" id="ProtNLM"/>
    </source>
</evidence>